<dbReference type="PANTHER" id="PTHR15367:SF2">
    <property type="entry name" value="DNA-DIRECTED RNA POLYMERASE III SUBUNIT"/>
    <property type="match status" value="1"/>
</dbReference>
<accession>A0A7J7P2N9</accession>
<dbReference type="Proteomes" id="UP000541444">
    <property type="component" value="Unassembled WGS sequence"/>
</dbReference>
<evidence type="ECO:0000313" key="4">
    <source>
        <dbReference type="EMBL" id="KAF6173717.1"/>
    </source>
</evidence>
<gene>
    <name evidence="4" type="ORF">GIB67_032435</name>
</gene>
<evidence type="ECO:0000313" key="5">
    <source>
        <dbReference type="Proteomes" id="UP000541444"/>
    </source>
</evidence>
<dbReference type="GO" id="GO:0006383">
    <property type="term" value="P:transcription by RNA polymerase III"/>
    <property type="evidence" value="ECO:0007669"/>
    <property type="project" value="InterPro"/>
</dbReference>
<dbReference type="InterPro" id="IPR024661">
    <property type="entry name" value="RNA_pol_III_Rpc31"/>
</dbReference>
<proteinExistence type="inferred from homology"/>
<organism evidence="4 5">
    <name type="scientific">Kingdonia uniflora</name>
    <dbReference type="NCBI Taxonomy" id="39325"/>
    <lineage>
        <taxon>Eukaryota</taxon>
        <taxon>Viridiplantae</taxon>
        <taxon>Streptophyta</taxon>
        <taxon>Embryophyta</taxon>
        <taxon>Tracheophyta</taxon>
        <taxon>Spermatophyta</taxon>
        <taxon>Magnoliopsida</taxon>
        <taxon>Ranunculales</taxon>
        <taxon>Circaeasteraceae</taxon>
        <taxon>Kingdonia</taxon>
    </lineage>
</organism>
<comment type="similarity">
    <text evidence="2">Belongs to the eukaryotic RPC7 RNA polymerase subunit family.</text>
</comment>
<keyword evidence="3" id="KW-0539">Nucleus</keyword>
<dbReference type="AlphaFoldDB" id="A0A7J7P2N9"/>
<evidence type="ECO:0000256" key="2">
    <source>
        <dbReference type="ARBA" id="ARBA00008352"/>
    </source>
</evidence>
<dbReference type="PANTHER" id="PTHR15367">
    <property type="entry name" value="DNA-DIRECTED RNA POLYMERASE III"/>
    <property type="match status" value="1"/>
</dbReference>
<evidence type="ECO:0000256" key="1">
    <source>
        <dbReference type="ARBA" id="ARBA00004123"/>
    </source>
</evidence>
<name>A0A7J7P2N9_9MAGN</name>
<dbReference type="OrthoDB" id="2018787at2759"/>
<reference evidence="4 5" key="1">
    <citation type="journal article" date="2020" name="IScience">
        <title>Genome Sequencing of the Endangered Kingdonia uniflora (Circaeasteraceae, Ranunculales) Reveals Potential Mechanisms of Evolutionary Specialization.</title>
        <authorList>
            <person name="Sun Y."/>
            <person name="Deng T."/>
            <person name="Zhang A."/>
            <person name="Moore M.J."/>
            <person name="Landis J.B."/>
            <person name="Lin N."/>
            <person name="Zhang H."/>
            <person name="Zhang X."/>
            <person name="Huang J."/>
            <person name="Zhang X."/>
            <person name="Sun H."/>
            <person name="Wang H."/>
        </authorList>
    </citation>
    <scope>NUCLEOTIDE SEQUENCE [LARGE SCALE GENOMIC DNA]</scope>
    <source>
        <strain evidence="4">TB1705</strain>
        <tissue evidence="4">Leaf</tissue>
    </source>
</reference>
<keyword evidence="5" id="KW-1185">Reference proteome</keyword>
<sequence length="131" mass="14738">MSRGRGWGRGRGFGGGGGGGFGIVKTEPYLYFPEDVELPDVHGITEEKTLANWNVKLLNYWKFSPYYIEDKAQNTPQLPRFPIDEPSEFNLLGMLGITHLTTTGTLSITGIESSSKAFKKSFQRMKWFLKV</sequence>
<dbReference type="GO" id="GO:0005666">
    <property type="term" value="C:RNA polymerase III complex"/>
    <property type="evidence" value="ECO:0007669"/>
    <property type="project" value="TreeGrafter"/>
</dbReference>
<comment type="caution">
    <text evidence="4">The sequence shown here is derived from an EMBL/GenBank/DDBJ whole genome shotgun (WGS) entry which is preliminary data.</text>
</comment>
<evidence type="ECO:0000256" key="3">
    <source>
        <dbReference type="ARBA" id="ARBA00023242"/>
    </source>
</evidence>
<protein>
    <submittedName>
        <fullName evidence="4">Uncharacterized protein</fullName>
    </submittedName>
</protein>
<dbReference type="EMBL" id="JACGCM010000329">
    <property type="protein sequence ID" value="KAF6173717.1"/>
    <property type="molecule type" value="Genomic_DNA"/>
</dbReference>
<comment type="subcellular location">
    <subcellularLocation>
        <location evidence="1">Nucleus</location>
    </subcellularLocation>
</comment>